<keyword evidence="1" id="KW-0812">Transmembrane</keyword>
<feature type="transmembrane region" description="Helical" evidence="1">
    <location>
        <begin position="50"/>
        <end position="67"/>
    </location>
</feature>
<feature type="transmembrane region" description="Helical" evidence="1">
    <location>
        <begin position="7"/>
        <end position="30"/>
    </location>
</feature>
<name>A0ABQ5R0R5_9ACTN</name>
<keyword evidence="3" id="KW-1185">Reference proteome</keyword>
<feature type="transmembrane region" description="Helical" evidence="1">
    <location>
        <begin position="152"/>
        <end position="172"/>
    </location>
</feature>
<dbReference type="RefSeq" id="WP_281900285.1">
    <property type="nucleotide sequence ID" value="NZ_BSDI01000030.1"/>
</dbReference>
<organism evidence="2 3">
    <name type="scientific">Phytohabitans aurantiacus</name>
    <dbReference type="NCBI Taxonomy" id="3016789"/>
    <lineage>
        <taxon>Bacteria</taxon>
        <taxon>Bacillati</taxon>
        <taxon>Actinomycetota</taxon>
        <taxon>Actinomycetes</taxon>
        <taxon>Micromonosporales</taxon>
        <taxon>Micromonosporaceae</taxon>
    </lineage>
</organism>
<dbReference type="EMBL" id="BSDI01000030">
    <property type="protein sequence ID" value="GLI00158.1"/>
    <property type="molecule type" value="Genomic_DNA"/>
</dbReference>
<evidence type="ECO:0000313" key="2">
    <source>
        <dbReference type="EMBL" id="GLI00158.1"/>
    </source>
</evidence>
<comment type="caution">
    <text evidence="2">The sequence shown here is derived from an EMBL/GenBank/DDBJ whole genome shotgun (WGS) entry which is preliminary data.</text>
</comment>
<dbReference type="Proteomes" id="UP001144280">
    <property type="component" value="Unassembled WGS sequence"/>
</dbReference>
<reference evidence="2" key="1">
    <citation type="submission" date="2022-12" db="EMBL/GenBank/DDBJ databases">
        <title>New Phytohabitans aurantiacus sp. RD004123 nov., an actinomycete isolated from soil.</title>
        <authorList>
            <person name="Triningsih D.W."/>
            <person name="Harunari E."/>
            <person name="Igarashi Y."/>
        </authorList>
    </citation>
    <scope>NUCLEOTIDE SEQUENCE</scope>
    <source>
        <strain evidence="2">RD004123</strain>
    </source>
</reference>
<gene>
    <name evidence="2" type="ORF">Pa4123_54340</name>
</gene>
<evidence type="ECO:0000256" key="1">
    <source>
        <dbReference type="SAM" id="Phobius"/>
    </source>
</evidence>
<keyword evidence="1" id="KW-0472">Membrane</keyword>
<feature type="transmembrane region" description="Helical" evidence="1">
    <location>
        <begin position="118"/>
        <end position="140"/>
    </location>
</feature>
<accession>A0ABQ5R0R5</accession>
<sequence>MKVPGKAPLWVAGATLAAGFGELFALSLLQPAPAHLPGLWDFASATWGDGLALPLMAGSLTYAVRALPPSRRDAVLAAVAGLAGGGLGVATQVSWLSADTPRLNWTLPQPHHFTAAGWYHAAFLVAVSAVLAALWTVALWRAALAVQLEKRAEGALATALAAGVSFVVFLALDAHRAVLP</sequence>
<keyword evidence="1" id="KW-1133">Transmembrane helix</keyword>
<protein>
    <recommendedName>
        <fullName evidence="4">DUF998 domain-containing protein</fullName>
    </recommendedName>
</protein>
<evidence type="ECO:0008006" key="4">
    <source>
        <dbReference type="Google" id="ProtNLM"/>
    </source>
</evidence>
<evidence type="ECO:0000313" key="3">
    <source>
        <dbReference type="Proteomes" id="UP001144280"/>
    </source>
</evidence>
<proteinExistence type="predicted"/>
<feature type="transmembrane region" description="Helical" evidence="1">
    <location>
        <begin position="74"/>
        <end position="98"/>
    </location>
</feature>